<dbReference type="RefSeq" id="WP_378152659.1">
    <property type="nucleotide sequence ID" value="NZ_JBHSEC010000004.1"/>
</dbReference>
<keyword evidence="6" id="KW-1185">Reference proteome</keyword>
<dbReference type="PROSITE" id="PS51186">
    <property type="entry name" value="GNAT"/>
    <property type="match status" value="1"/>
</dbReference>
<dbReference type="GO" id="GO:0005840">
    <property type="term" value="C:ribosome"/>
    <property type="evidence" value="ECO:0007669"/>
    <property type="project" value="UniProtKB-KW"/>
</dbReference>
<dbReference type="InterPro" id="IPR000182">
    <property type="entry name" value="GNAT_dom"/>
</dbReference>
<keyword evidence="3" id="KW-0963">Cytoplasm</keyword>
<sequence>MHNGITYRKMTSDDVEAVHAIEVESFTLPWTKESFAYEMAENQNALYVIAEHDEKGIVGYCGMWVIIDECHITNVAVTNRMRGFGIGEGLMREAIRLSKEIGVVHMTLEVRVSNTIAQNLYRKLGFAEGGIRKSYYTDNFEDALVMWVNLNE</sequence>
<comment type="subcellular location">
    <subcellularLocation>
        <location evidence="3">Cytoplasm</location>
    </subcellularLocation>
</comment>
<evidence type="ECO:0000256" key="1">
    <source>
        <dbReference type="ARBA" id="ARBA00022679"/>
    </source>
</evidence>
<organism evidence="5 6">
    <name type="scientific">Chungangia koreensis</name>
    <dbReference type="NCBI Taxonomy" id="752657"/>
    <lineage>
        <taxon>Bacteria</taxon>
        <taxon>Bacillati</taxon>
        <taxon>Bacillota</taxon>
        <taxon>Bacilli</taxon>
        <taxon>Lactobacillales</taxon>
        <taxon>Chungangia</taxon>
    </lineage>
</organism>
<dbReference type="InterPro" id="IPR006464">
    <property type="entry name" value="AcTrfase_RimI/Ard1"/>
</dbReference>
<dbReference type="InterPro" id="IPR016181">
    <property type="entry name" value="Acyl_CoA_acyltransferase"/>
</dbReference>
<dbReference type="Pfam" id="PF00583">
    <property type="entry name" value="Acetyltransf_1"/>
    <property type="match status" value="1"/>
</dbReference>
<dbReference type="EMBL" id="JBHSEC010000004">
    <property type="protein sequence ID" value="MFC4409664.1"/>
    <property type="molecule type" value="Genomic_DNA"/>
</dbReference>
<evidence type="ECO:0000259" key="4">
    <source>
        <dbReference type="PROSITE" id="PS51186"/>
    </source>
</evidence>
<keyword evidence="1 5" id="KW-0808">Transferase</keyword>
<dbReference type="NCBIfam" id="TIGR01575">
    <property type="entry name" value="rimI"/>
    <property type="match status" value="1"/>
</dbReference>
<evidence type="ECO:0000313" key="6">
    <source>
        <dbReference type="Proteomes" id="UP001595817"/>
    </source>
</evidence>
<feature type="domain" description="N-acetyltransferase" evidence="4">
    <location>
        <begin position="5"/>
        <end position="151"/>
    </location>
</feature>
<comment type="caution">
    <text evidence="5">The sequence shown here is derived from an EMBL/GenBank/DDBJ whole genome shotgun (WGS) entry which is preliminary data.</text>
</comment>
<dbReference type="SUPFAM" id="SSF55729">
    <property type="entry name" value="Acyl-CoA N-acyltransferases (Nat)"/>
    <property type="match status" value="1"/>
</dbReference>
<dbReference type="InterPro" id="IPR045047">
    <property type="entry name" value="Ard1-like"/>
</dbReference>
<dbReference type="PANTHER" id="PTHR23091">
    <property type="entry name" value="N-TERMINAL ACETYLTRANSFERASE"/>
    <property type="match status" value="1"/>
</dbReference>
<comment type="similarity">
    <text evidence="3">Belongs to the acetyltransferase family. RimI subfamily.</text>
</comment>
<dbReference type="EC" id="2.3.1.266" evidence="3"/>
<proteinExistence type="inferred from homology"/>
<keyword evidence="5" id="KW-0687">Ribonucleoprotein</keyword>
<comment type="function">
    <text evidence="3">Acetylates the N-terminal alanine of ribosomal protein bS18.</text>
</comment>
<evidence type="ECO:0000256" key="2">
    <source>
        <dbReference type="ARBA" id="ARBA00023315"/>
    </source>
</evidence>
<dbReference type="Gene3D" id="3.40.630.30">
    <property type="match status" value="1"/>
</dbReference>
<protein>
    <recommendedName>
        <fullName evidence="3">[Ribosomal protein bS18]-alanine N-acetyltransferase</fullName>
        <ecNumber evidence="3">2.3.1.266</ecNumber>
    </recommendedName>
</protein>
<name>A0ABV8X3F4_9LACT</name>
<reference evidence="6" key="1">
    <citation type="journal article" date="2019" name="Int. J. Syst. Evol. Microbiol.">
        <title>The Global Catalogue of Microorganisms (GCM) 10K type strain sequencing project: providing services to taxonomists for standard genome sequencing and annotation.</title>
        <authorList>
            <consortium name="The Broad Institute Genomics Platform"/>
            <consortium name="The Broad Institute Genome Sequencing Center for Infectious Disease"/>
            <person name="Wu L."/>
            <person name="Ma J."/>
        </authorList>
    </citation>
    <scope>NUCLEOTIDE SEQUENCE [LARGE SCALE GENOMIC DNA]</scope>
    <source>
        <strain evidence="6">CCUG 59778</strain>
    </source>
</reference>
<evidence type="ECO:0000256" key="3">
    <source>
        <dbReference type="RuleBase" id="RU363094"/>
    </source>
</evidence>
<dbReference type="GO" id="GO:0008999">
    <property type="term" value="F:protein-N-terminal-alanine acetyltransferase activity"/>
    <property type="evidence" value="ECO:0007669"/>
    <property type="project" value="UniProtKB-EC"/>
</dbReference>
<evidence type="ECO:0000313" key="5">
    <source>
        <dbReference type="EMBL" id="MFC4409664.1"/>
    </source>
</evidence>
<keyword evidence="2 5" id="KW-0012">Acyltransferase</keyword>
<accession>A0ABV8X3F4</accession>
<keyword evidence="5" id="KW-0689">Ribosomal protein</keyword>
<dbReference type="Proteomes" id="UP001595817">
    <property type="component" value="Unassembled WGS sequence"/>
</dbReference>
<comment type="catalytic activity">
    <reaction evidence="3">
        <text>N-terminal L-alanyl-[ribosomal protein bS18] + acetyl-CoA = N-terminal N(alpha)-acetyl-L-alanyl-[ribosomal protein bS18] + CoA + H(+)</text>
        <dbReference type="Rhea" id="RHEA:43756"/>
        <dbReference type="Rhea" id="RHEA-COMP:10676"/>
        <dbReference type="Rhea" id="RHEA-COMP:10677"/>
        <dbReference type="ChEBI" id="CHEBI:15378"/>
        <dbReference type="ChEBI" id="CHEBI:57287"/>
        <dbReference type="ChEBI" id="CHEBI:57288"/>
        <dbReference type="ChEBI" id="CHEBI:64718"/>
        <dbReference type="ChEBI" id="CHEBI:83683"/>
        <dbReference type="EC" id="2.3.1.266"/>
    </reaction>
</comment>
<dbReference type="PANTHER" id="PTHR23091:SF4">
    <property type="entry name" value="N-TERMINAL AMINO-ACID N(ALPHA)-ACETYLTRANSFERASE NATA"/>
    <property type="match status" value="1"/>
</dbReference>
<gene>
    <name evidence="5" type="primary">rimI</name>
    <name evidence="5" type="ORF">ACFOZY_04340</name>
</gene>
<dbReference type="CDD" id="cd04301">
    <property type="entry name" value="NAT_SF"/>
    <property type="match status" value="1"/>
</dbReference>